<dbReference type="RefSeq" id="WP_320409762.1">
    <property type="nucleotide sequence ID" value="NZ_CAOSOO010000003.1"/>
</dbReference>
<evidence type="ECO:0000313" key="2">
    <source>
        <dbReference type="EMBL" id="CUU39098.1"/>
    </source>
</evidence>
<evidence type="ECO:0000259" key="1">
    <source>
        <dbReference type="Pfam" id="PF13439"/>
    </source>
</evidence>
<proteinExistence type="predicted"/>
<feature type="domain" description="Glycosyltransferase subfamily 4-like N-terminal" evidence="1">
    <location>
        <begin position="10"/>
        <end position="163"/>
    </location>
</feature>
<dbReference type="Gene3D" id="3.40.50.2000">
    <property type="entry name" value="Glycogen Phosphorylase B"/>
    <property type="match status" value="2"/>
</dbReference>
<dbReference type="KEGG" id="hty:BN2458_PEG0211"/>
<gene>
    <name evidence="2" type="ORF">BN2458_PEG0211</name>
</gene>
<keyword evidence="2" id="KW-0808">Transferase</keyword>
<sequence>MLTINDISIFGGAERVVVNLANALSEVGHQVEILSFYKANETLPYQVNTNIKIHFWHTLSESAFKAQICRNVFSKIYYKNCYKFILNAQVHFDFRDFDVVIANDSTYIPFLKHKFTRYIRLIHLNFSIYNTRNNFFHTLVVLSSKELSIWGQYHKDIRVIPNFLPIISTEQTDLKQKSIISVGRMDRGDQKGFLRLIDIWALLQQSLQSSVPPPPITFLAACYRRRW</sequence>
<dbReference type="Proteomes" id="UP000064525">
    <property type="component" value="Chromosome I"/>
</dbReference>
<protein>
    <submittedName>
        <fullName evidence="2">Alpha-1,4-N-acetylgalactosamine transferase PglH</fullName>
        <ecNumber evidence="2">2.4.1.-</ecNumber>
    </submittedName>
</protein>
<dbReference type="Pfam" id="PF13439">
    <property type="entry name" value="Glyco_transf_4"/>
    <property type="match status" value="1"/>
</dbReference>
<dbReference type="PATRIC" id="fig|76936.10.peg.205"/>
<reference evidence="3" key="1">
    <citation type="submission" date="2015-11" db="EMBL/GenBank/DDBJ databases">
        <authorList>
            <person name="Anvar S.Y."/>
        </authorList>
    </citation>
    <scope>NUCLEOTIDE SEQUENCE [LARGE SCALE GENOMIC DNA]</scope>
</reference>
<dbReference type="GO" id="GO:0016757">
    <property type="term" value="F:glycosyltransferase activity"/>
    <property type="evidence" value="ECO:0007669"/>
    <property type="project" value="UniProtKB-KW"/>
</dbReference>
<dbReference type="EC" id="2.4.1.-" evidence="2"/>
<dbReference type="GeneID" id="88379561"/>
<dbReference type="SUPFAM" id="SSF53756">
    <property type="entry name" value="UDP-Glycosyltransferase/glycogen phosphorylase"/>
    <property type="match status" value="1"/>
</dbReference>
<evidence type="ECO:0000313" key="3">
    <source>
        <dbReference type="Proteomes" id="UP000064525"/>
    </source>
</evidence>
<accession>A0A0S4PT30</accession>
<organism evidence="2 3">
    <name type="scientific">Helicobacter typhlonius</name>
    <dbReference type="NCBI Taxonomy" id="76936"/>
    <lineage>
        <taxon>Bacteria</taxon>
        <taxon>Pseudomonadati</taxon>
        <taxon>Campylobacterota</taxon>
        <taxon>Epsilonproteobacteria</taxon>
        <taxon>Campylobacterales</taxon>
        <taxon>Helicobacteraceae</taxon>
        <taxon>Helicobacter</taxon>
    </lineage>
</organism>
<name>A0A0S4PT30_9HELI</name>
<dbReference type="AlphaFoldDB" id="A0A0S4PT30"/>
<keyword evidence="2" id="KW-0328">Glycosyltransferase</keyword>
<dbReference type="InterPro" id="IPR028098">
    <property type="entry name" value="Glyco_trans_4-like_N"/>
</dbReference>
<dbReference type="EMBL" id="LN907858">
    <property type="protein sequence ID" value="CUU39098.1"/>
    <property type="molecule type" value="Genomic_DNA"/>
</dbReference>